<dbReference type="WBParaSite" id="PgR040_g039_t01">
    <property type="protein sequence ID" value="PgR040_g039_t01"/>
    <property type="gene ID" value="PgR040_g039"/>
</dbReference>
<protein>
    <submittedName>
        <fullName evidence="6 7">Transcription factor CBF/NF-Y/archaeal histone domain-containing protein</fullName>
    </submittedName>
</protein>
<dbReference type="PANTHER" id="PTHR10252">
    <property type="entry name" value="HISTONE-LIKE TRANSCRIPTION FACTOR CCAAT-RELATED"/>
    <property type="match status" value="1"/>
</dbReference>
<evidence type="ECO:0000256" key="3">
    <source>
        <dbReference type="SAM" id="MobiDB-lite"/>
    </source>
</evidence>
<evidence type="ECO:0000313" key="7">
    <source>
        <dbReference type="WBParaSite" id="PgR040_g039_t02"/>
    </source>
</evidence>
<feature type="compositionally biased region" description="Basic and acidic residues" evidence="3">
    <location>
        <begin position="119"/>
        <end position="137"/>
    </location>
</feature>
<dbReference type="GO" id="GO:0006261">
    <property type="term" value="P:DNA-templated DNA replication"/>
    <property type="evidence" value="ECO:0007669"/>
    <property type="project" value="TreeGrafter"/>
</dbReference>
<keyword evidence="2" id="KW-0539">Nucleus</keyword>
<accession>A0A915BH37</accession>
<evidence type="ECO:0000313" key="6">
    <source>
        <dbReference type="WBParaSite" id="PgR040_g039_t01"/>
    </source>
</evidence>
<dbReference type="WBParaSite" id="PgR040_g039_t03">
    <property type="protein sequence ID" value="PgR040_g039_t03"/>
    <property type="gene ID" value="PgR040_g039"/>
</dbReference>
<evidence type="ECO:0000256" key="1">
    <source>
        <dbReference type="ARBA" id="ARBA00004123"/>
    </source>
</evidence>
<dbReference type="GO" id="GO:0046982">
    <property type="term" value="F:protein heterodimerization activity"/>
    <property type="evidence" value="ECO:0007669"/>
    <property type="project" value="InterPro"/>
</dbReference>
<feature type="region of interest" description="Disordered" evidence="3">
    <location>
        <begin position="89"/>
        <end position="153"/>
    </location>
</feature>
<dbReference type="Gene3D" id="1.10.20.10">
    <property type="entry name" value="Histone, subunit A"/>
    <property type="match status" value="1"/>
</dbReference>
<dbReference type="AlphaFoldDB" id="A0A915BH37"/>
<keyword evidence="5" id="KW-1185">Reference proteome</keyword>
<sequence length="153" mass="17158">MEDNIRMRIFQTQLPISKIKRICKLDPDSIMISSEAAQLITMATERFIGLLAKASYGQAALMKRRTIQMRDVEECIRTCPLFEFLDGTLDGWPEMGKRNNRSRPLVEQNEDPNNYSSEIDIRENDSSAVDKEAKDIEGSDPAGAGNSENVSAS</sequence>
<dbReference type="GO" id="GO:0008622">
    <property type="term" value="C:epsilon DNA polymerase complex"/>
    <property type="evidence" value="ECO:0007669"/>
    <property type="project" value="TreeGrafter"/>
</dbReference>
<dbReference type="SUPFAM" id="SSF47113">
    <property type="entry name" value="Histone-fold"/>
    <property type="match status" value="1"/>
</dbReference>
<feature type="domain" description="Transcription factor CBF/NF-Y/archaeal histone" evidence="4">
    <location>
        <begin position="13"/>
        <end position="76"/>
    </location>
</feature>
<proteinExistence type="predicted"/>
<dbReference type="InterPro" id="IPR009072">
    <property type="entry name" value="Histone-fold"/>
</dbReference>
<dbReference type="Proteomes" id="UP000887569">
    <property type="component" value="Unplaced"/>
</dbReference>
<evidence type="ECO:0000313" key="5">
    <source>
        <dbReference type="Proteomes" id="UP000887569"/>
    </source>
</evidence>
<comment type="subcellular location">
    <subcellularLocation>
        <location evidence="1">Nucleus</location>
    </subcellularLocation>
</comment>
<dbReference type="WBParaSite" id="PgR040_g039_t02">
    <property type="protein sequence ID" value="PgR040_g039_t02"/>
    <property type="gene ID" value="PgR040_g039"/>
</dbReference>
<evidence type="ECO:0000259" key="4">
    <source>
        <dbReference type="Pfam" id="PF00808"/>
    </source>
</evidence>
<dbReference type="InterPro" id="IPR050568">
    <property type="entry name" value="Transcr_DNA_Rep_Reg"/>
</dbReference>
<organism evidence="5 7">
    <name type="scientific">Parascaris univalens</name>
    <name type="common">Nematode worm</name>
    <dbReference type="NCBI Taxonomy" id="6257"/>
    <lineage>
        <taxon>Eukaryota</taxon>
        <taxon>Metazoa</taxon>
        <taxon>Ecdysozoa</taxon>
        <taxon>Nematoda</taxon>
        <taxon>Chromadorea</taxon>
        <taxon>Rhabditida</taxon>
        <taxon>Spirurina</taxon>
        <taxon>Ascaridomorpha</taxon>
        <taxon>Ascaridoidea</taxon>
        <taxon>Ascarididae</taxon>
        <taxon>Parascaris</taxon>
    </lineage>
</organism>
<dbReference type="Pfam" id="PF00808">
    <property type="entry name" value="CBFD_NFYB_HMF"/>
    <property type="match status" value="1"/>
</dbReference>
<dbReference type="InterPro" id="IPR003958">
    <property type="entry name" value="CBFA_NFYB_domain"/>
</dbReference>
<dbReference type="CDD" id="cd22929">
    <property type="entry name" value="HFD_POLE4-like"/>
    <property type="match status" value="1"/>
</dbReference>
<reference evidence="6 7" key="1">
    <citation type="submission" date="2022-11" db="UniProtKB">
        <authorList>
            <consortium name="WormBaseParasite"/>
        </authorList>
    </citation>
    <scope>IDENTIFICATION</scope>
</reference>
<name>A0A915BH37_PARUN</name>
<evidence type="ECO:0000256" key="2">
    <source>
        <dbReference type="ARBA" id="ARBA00023242"/>
    </source>
</evidence>
<dbReference type="PANTHER" id="PTHR10252:SF79">
    <property type="entry name" value="DNA POLYMERASE EPSILON SUBUNIT 4"/>
    <property type="match status" value="1"/>
</dbReference>